<gene>
    <name evidence="1" type="ORF">GCM10008957_31760</name>
</gene>
<accession>A0A918CCJ2</accession>
<name>A0A918CCJ2_9DEIO</name>
<evidence type="ECO:0000313" key="2">
    <source>
        <dbReference type="Proteomes" id="UP000603865"/>
    </source>
</evidence>
<evidence type="ECO:0000313" key="1">
    <source>
        <dbReference type="EMBL" id="GGR16768.1"/>
    </source>
</evidence>
<organism evidence="1 2">
    <name type="scientific">Deinococcus ruber</name>
    <dbReference type="NCBI Taxonomy" id="1848197"/>
    <lineage>
        <taxon>Bacteria</taxon>
        <taxon>Thermotogati</taxon>
        <taxon>Deinococcota</taxon>
        <taxon>Deinococci</taxon>
        <taxon>Deinococcales</taxon>
        <taxon>Deinococcaceae</taxon>
        <taxon>Deinococcus</taxon>
    </lineage>
</organism>
<dbReference type="AlphaFoldDB" id="A0A918CCJ2"/>
<dbReference type="EMBL" id="BMQL01000019">
    <property type="protein sequence ID" value="GGR16768.1"/>
    <property type="molecule type" value="Genomic_DNA"/>
</dbReference>
<comment type="caution">
    <text evidence="1">The sequence shown here is derived from an EMBL/GenBank/DDBJ whole genome shotgun (WGS) entry which is preliminary data.</text>
</comment>
<reference evidence="1" key="2">
    <citation type="submission" date="2020-09" db="EMBL/GenBank/DDBJ databases">
        <authorList>
            <person name="Sun Q."/>
            <person name="Ohkuma M."/>
        </authorList>
    </citation>
    <scope>NUCLEOTIDE SEQUENCE</scope>
    <source>
        <strain evidence="1">JCM 31311</strain>
    </source>
</reference>
<proteinExistence type="predicted"/>
<keyword evidence="2" id="KW-1185">Reference proteome</keyword>
<reference evidence="1" key="1">
    <citation type="journal article" date="2014" name="Int. J. Syst. Evol. Microbiol.">
        <title>Complete genome sequence of Corynebacterium casei LMG S-19264T (=DSM 44701T), isolated from a smear-ripened cheese.</title>
        <authorList>
            <consortium name="US DOE Joint Genome Institute (JGI-PGF)"/>
            <person name="Walter F."/>
            <person name="Albersmeier A."/>
            <person name="Kalinowski J."/>
            <person name="Ruckert C."/>
        </authorList>
    </citation>
    <scope>NUCLEOTIDE SEQUENCE</scope>
    <source>
        <strain evidence="1">JCM 31311</strain>
    </source>
</reference>
<dbReference type="Proteomes" id="UP000603865">
    <property type="component" value="Unassembled WGS sequence"/>
</dbReference>
<protein>
    <submittedName>
        <fullName evidence="1">Uncharacterized protein</fullName>
    </submittedName>
</protein>
<dbReference type="RefSeq" id="WP_189091501.1">
    <property type="nucleotide sequence ID" value="NZ_BMQL01000019.1"/>
</dbReference>
<sequence length="151" mass="16597">MIDLSVTGSIDAMLESVDRLNPQLVSNHLNTLWAEDAETRLKAKFADGPSRRYYTSRSGDSRRSVHAQVTATGAELSVTGPGVRANEFGATIKAKAGNWLTFRLFNPGDTDERTGNWVRVRKVTLKARHAVRDSADEALAALQSHLLEALY</sequence>